<dbReference type="PANTHER" id="PTHR12450:SF22">
    <property type="entry name" value="EXTRACELLULAR SERINE_THREONINE PROTEIN CG31145"/>
    <property type="match status" value="1"/>
</dbReference>
<keyword evidence="9" id="KW-0812">Transmembrane</keyword>
<keyword evidence="4" id="KW-1015">Disulfide bond</keyword>
<evidence type="ECO:0000259" key="10">
    <source>
        <dbReference type="Pfam" id="PF06702"/>
    </source>
</evidence>
<dbReference type="InterPro" id="IPR024869">
    <property type="entry name" value="FAM20"/>
</dbReference>
<feature type="binding site" evidence="7">
    <location>
        <position position="395"/>
    </location>
    <ligand>
        <name>ATP</name>
        <dbReference type="ChEBI" id="CHEBI:30616"/>
    </ligand>
</feature>
<evidence type="ECO:0000256" key="4">
    <source>
        <dbReference type="ARBA" id="ARBA00023157"/>
    </source>
</evidence>
<dbReference type="GO" id="GO:0004674">
    <property type="term" value="F:protein serine/threonine kinase activity"/>
    <property type="evidence" value="ECO:0007669"/>
    <property type="project" value="UniProtKB-KW"/>
</dbReference>
<reference evidence="11" key="1">
    <citation type="journal article" date="2023" name="PLoS Negl. Trop. Dis.">
        <title>A genome sequence for Biomphalaria pfeifferi, the major vector snail for the human-infecting parasite Schistosoma mansoni.</title>
        <authorList>
            <person name="Bu L."/>
            <person name="Lu L."/>
            <person name="Laidemitt M.R."/>
            <person name="Zhang S.M."/>
            <person name="Mutuku M."/>
            <person name="Mkoji G."/>
            <person name="Steinauer M."/>
            <person name="Loker E.S."/>
        </authorList>
    </citation>
    <scope>NUCLEOTIDE SEQUENCE</scope>
    <source>
        <strain evidence="11">KasaAsao</strain>
    </source>
</reference>
<dbReference type="PANTHER" id="PTHR12450">
    <property type="entry name" value="DENTIN MATRIX PROTEIN 4 PROTEIN FAM20"/>
    <property type="match status" value="1"/>
</dbReference>
<feature type="active site" evidence="6">
    <location>
        <position position="390"/>
    </location>
</feature>
<dbReference type="GO" id="GO:0046872">
    <property type="term" value="F:metal ion binding"/>
    <property type="evidence" value="ECO:0007669"/>
    <property type="project" value="UniProtKB-KW"/>
</dbReference>
<gene>
    <name evidence="11" type="ORF">Bpfe_011508</name>
</gene>
<dbReference type="GO" id="GO:0005794">
    <property type="term" value="C:Golgi apparatus"/>
    <property type="evidence" value="ECO:0007669"/>
    <property type="project" value="UniProtKB-SubCell"/>
</dbReference>
<proteinExistence type="inferred from homology"/>
<comment type="cofactor">
    <cofactor evidence="8">
        <name>Mn(2+)</name>
        <dbReference type="ChEBI" id="CHEBI:29035"/>
    </cofactor>
</comment>
<dbReference type="AlphaFoldDB" id="A0AAD8BRI0"/>
<keyword evidence="11" id="KW-0418">Kinase</keyword>
<keyword evidence="3" id="KW-0333">Golgi apparatus</keyword>
<keyword evidence="5" id="KW-0325">Glycoprotein</keyword>
<protein>
    <submittedName>
        <fullName evidence="11">Extracellular serine/threonine protein kinase FAM20C</fullName>
    </submittedName>
</protein>
<reference evidence="11" key="2">
    <citation type="submission" date="2023-04" db="EMBL/GenBank/DDBJ databases">
        <authorList>
            <person name="Bu L."/>
            <person name="Lu L."/>
            <person name="Laidemitt M.R."/>
            <person name="Zhang S.M."/>
            <person name="Mutuku M."/>
            <person name="Mkoji G."/>
            <person name="Steinauer M."/>
            <person name="Loker E.S."/>
        </authorList>
    </citation>
    <scope>NUCLEOTIDE SEQUENCE</scope>
    <source>
        <strain evidence="11">KasaAsao</strain>
        <tissue evidence="11">Whole Snail</tissue>
    </source>
</reference>
<feature type="domain" description="FAM20 C-terminal" evidence="10">
    <location>
        <begin position="286"/>
        <end position="498"/>
    </location>
</feature>
<feature type="binding site" evidence="7">
    <location>
        <position position="410"/>
    </location>
    <ligand>
        <name>ATP</name>
        <dbReference type="ChEBI" id="CHEBI:30616"/>
    </ligand>
</feature>
<comment type="caution">
    <text evidence="11">The sequence shown here is derived from an EMBL/GenBank/DDBJ whole genome shotgun (WGS) entry which is preliminary data.</text>
</comment>
<dbReference type="GO" id="GO:0005524">
    <property type="term" value="F:ATP binding"/>
    <property type="evidence" value="ECO:0007669"/>
    <property type="project" value="UniProtKB-KW"/>
</dbReference>
<evidence type="ECO:0000256" key="2">
    <source>
        <dbReference type="ARBA" id="ARBA00006557"/>
    </source>
</evidence>
<evidence type="ECO:0000256" key="7">
    <source>
        <dbReference type="PIRSR" id="PIRSR624869-2"/>
    </source>
</evidence>
<evidence type="ECO:0000256" key="8">
    <source>
        <dbReference type="PIRSR" id="PIRSR624869-3"/>
    </source>
</evidence>
<dbReference type="Proteomes" id="UP001233172">
    <property type="component" value="Unassembled WGS sequence"/>
</dbReference>
<evidence type="ECO:0000256" key="1">
    <source>
        <dbReference type="ARBA" id="ARBA00004555"/>
    </source>
</evidence>
<organism evidence="11 12">
    <name type="scientific">Biomphalaria pfeifferi</name>
    <name type="common">Bloodfluke planorb</name>
    <name type="synonym">Freshwater snail</name>
    <dbReference type="NCBI Taxonomy" id="112525"/>
    <lineage>
        <taxon>Eukaryota</taxon>
        <taxon>Metazoa</taxon>
        <taxon>Spiralia</taxon>
        <taxon>Lophotrochozoa</taxon>
        <taxon>Mollusca</taxon>
        <taxon>Gastropoda</taxon>
        <taxon>Heterobranchia</taxon>
        <taxon>Euthyneura</taxon>
        <taxon>Panpulmonata</taxon>
        <taxon>Hygrophila</taxon>
        <taxon>Lymnaeoidea</taxon>
        <taxon>Planorbidae</taxon>
        <taxon>Biomphalaria</taxon>
    </lineage>
</organism>
<keyword evidence="9" id="KW-1133">Transmembrane helix</keyword>
<sequence length="724" mass="84436">MWTFQMWLARKAKKIHLLCSVLLIAIILLALSILQLADLLSLQRQNFKLQGLPIDKVHQIQELQTIGICFLITVMRIFTPEKPEFFKRDKGGSRANYSSVEADELIEMLKRFSNQTDLQLGHVFDESQDYFLFLRQLNKHAPKKGPHLKKYLRTNSSTSFVRFYKEINQHFLYRPEDNSSLFDLLKDLNNVPIKSTEELSGENNLKLILNLHNGGTGIFTPKRWVDRELKPDHYFKMDIISHRAEIAAFHLDRVLGLHKVPPTVGRILNITSDVMLLAKGRLKEHFFQSEEGSICIQGDCSPHCADTCGAPELLEGSTSVALPDINTCPRKRDRHPIKLLLAKIKKMKFDKTYRYCRDNVKIRRLQQAAPTPLLEVVEMSIFDFLIDNMDRRLIERFKQFGDNGFLLHDDNGRGFAKAKRDCSTCLTPLQQCCMIRLSTLLKLVKLYLGPSSLSQVMRNSLKDDQLAPVLLDTHLNSLDRSKDVKFSSRTKCEGGHREQNIERDSQNLHLLFLQKYIIWTFFGRSFLQILSQADRSMTVQRQTCGFQVTYQAMFQKHFFLPKLSSFKLVWSRRYIWKLLLLTICLLALIAVNFQPTVQYAVRMAIHRPELYNKLFASSDVGGCRVNYTIPEVDTFIREYQEKSNLLDSVFKVDEQEPYLSFLAKLNKLKRKGKLMKEFVKNNNTWAWEIFHQQINQYFLYDPEDTSYYQQMLKDLNRRKIIFTG</sequence>
<feature type="binding site" evidence="8">
    <location>
        <position position="410"/>
    </location>
    <ligand>
        <name>Mn(2+)</name>
        <dbReference type="ChEBI" id="CHEBI:29035"/>
    </ligand>
</feature>
<evidence type="ECO:0000256" key="9">
    <source>
        <dbReference type="SAM" id="Phobius"/>
    </source>
</evidence>
<evidence type="ECO:0000313" key="12">
    <source>
        <dbReference type="Proteomes" id="UP001233172"/>
    </source>
</evidence>
<name>A0AAD8BRI0_BIOPF</name>
<evidence type="ECO:0000256" key="3">
    <source>
        <dbReference type="ARBA" id="ARBA00023034"/>
    </source>
</evidence>
<comment type="similarity">
    <text evidence="2">Belongs to the FAM20 family.</text>
</comment>
<feature type="transmembrane region" description="Helical" evidence="9">
    <location>
        <begin position="574"/>
        <end position="593"/>
    </location>
</feature>
<keyword evidence="9" id="KW-0472">Membrane</keyword>
<dbReference type="EMBL" id="JASAOG010000045">
    <property type="protein sequence ID" value="KAK0058898.1"/>
    <property type="molecule type" value="Genomic_DNA"/>
</dbReference>
<evidence type="ECO:0000256" key="6">
    <source>
        <dbReference type="PIRSR" id="PIRSR624869-1"/>
    </source>
</evidence>
<keyword evidence="8" id="KW-0464">Manganese</keyword>
<dbReference type="InterPro" id="IPR009581">
    <property type="entry name" value="FAM20_C"/>
</dbReference>
<evidence type="ECO:0000256" key="5">
    <source>
        <dbReference type="ARBA" id="ARBA00023180"/>
    </source>
</evidence>
<evidence type="ECO:0000313" key="11">
    <source>
        <dbReference type="EMBL" id="KAK0058898.1"/>
    </source>
</evidence>
<keyword evidence="7" id="KW-0547">Nucleotide-binding</keyword>
<keyword evidence="11" id="KW-0808">Transferase</keyword>
<dbReference type="Pfam" id="PF06702">
    <property type="entry name" value="Fam20C"/>
    <property type="match status" value="1"/>
</dbReference>
<keyword evidence="8" id="KW-0479">Metal-binding</keyword>
<keyword evidence="12" id="KW-1185">Reference proteome</keyword>
<comment type="subcellular location">
    <subcellularLocation>
        <location evidence="1">Golgi apparatus</location>
    </subcellularLocation>
</comment>
<keyword evidence="7" id="KW-0067">ATP-binding</keyword>
<keyword evidence="11" id="KW-0723">Serine/threonine-protein kinase</keyword>
<feature type="binding site" evidence="7">
    <location>
        <begin position="319"/>
        <end position="322"/>
    </location>
    <ligand>
        <name>ATP</name>
        <dbReference type="ChEBI" id="CHEBI:30616"/>
    </ligand>
</feature>
<accession>A0AAD8BRI0</accession>